<accession>A0A915J459</accession>
<dbReference type="AlphaFoldDB" id="A0A915J459"/>
<reference evidence="2" key="1">
    <citation type="submission" date="2022-11" db="UniProtKB">
        <authorList>
            <consortium name="WormBaseParasite"/>
        </authorList>
    </citation>
    <scope>IDENTIFICATION</scope>
</reference>
<evidence type="ECO:0000313" key="2">
    <source>
        <dbReference type="WBParaSite" id="nRc.2.0.1.t20492-RA"/>
    </source>
</evidence>
<name>A0A915J459_ROMCU</name>
<evidence type="ECO:0000313" key="1">
    <source>
        <dbReference type="Proteomes" id="UP000887565"/>
    </source>
</evidence>
<dbReference type="WBParaSite" id="nRc.2.0.1.t20492-RA">
    <property type="protein sequence ID" value="nRc.2.0.1.t20492-RA"/>
    <property type="gene ID" value="nRc.2.0.1.g20492"/>
</dbReference>
<keyword evidence="1" id="KW-1185">Reference proteome</keyword>
<proteinExistence type="predicted"/>
<dbReference type="Proteomes" id="UP000887565">
    <property type="component" value="Unplaced"/>
</dbReference>
<sequence length="121" mass="13200">MPIQKSNAQPLSLTQLNKIRSLQQEMARLTANIAKLMAKQQLPATRNLMLPIHLSGQVQNVGNCPSGAHLLMCSFPGPCMHSNADCWAQCSNSAVPSNTTTANTNYCYFCPTGVYPTERCD</sequence>
<organism evidence="1 2">
    <name type="scientific">Romanomermis culicivorax</name>
    <name type="common">Nematode worm</name>
    <dbReference type="NCBI Taxonomy" id="13658"/>
    <lineage>
        <taxon>Eukaryota</taxon>
        <taxon>Metazoa</taxon>
        <taxon>Ecdysozoa</taxon>
        <taxon>Nematoda</taxon>
        <taxon>Enoplea</taxon>
        <taxon>Dorylaimia</taxon>
        <taxon>Mermithida</taxon>
        <taxon>Mermithoidea</taxon>
        <taxon>Mermithidae</taxon>
        <taxon>Romanomermis</taxon>
    </lineage>
</organism>
<protein>
    <submittedName>
        <fullName evidence="2">Uncharacterized protein</fullName>
    </submittedName>
</protein>